<proteinExistence type="predicted"/>
<dbReference type="OrthoDB" id="9794066at2"/>
<dbReference type="AlphaFoldDB" id="A0A4R2PVN4"/>
<dbReference type="RefSeq" id="WP_132706495.1">
    <property type="nucleotide sequence ID" value="NZ_JACIGF010000001.1"/>
</dbReference>
<dbReference type="EMBL" id="SLXO01000001">
    <property type="protein sequence ID" value="TCP38211.1"/>
    <property type="molecule type" value="Genomic_DNA"/>
</dbReference>
<keyword evidence="2" id="KW-0472">Membrane</keyword>
<keyword evidence="4" id="KW-1185">Reference proteome</keyword>
<organism evidence="3 4">
    <name type="scientific">Rhodothalassium salexigens DSM 2132</name>
    <dbReference type="NCBI Taxonomy" id="1188247"/>
    <lineage>
        <taxon>Bacteria</taxon>
        <taxon>Pseudomonadati</taxon>
        <taxon>Pseudomonadota</taxon>
        <taxon>Alphaproteobacteria</taxon>
        <taxon>Rhodothalassiales</taxon>
        <taxon>Rhodothalassiaceae</taxon>
        <taxon>Rhodothalassium</taxon>
    </lineage>
</organism>
<name>A0A4R2PVN4_RHOSA</name>
<keyword evidence="2" id="KW-0812">Transmembrane</keyword>
<feature type="transmembrane region" description="Helical" evidence="2">
    <location>
        <begin position="120"/>
        <end position="138"/>
    </location>
</feature>
<sequence>MDSTGFERRVAIAARLMTFVAVLASTIGAGLMIIIGLKETLLAIRLQVAADGDALPAGDATAIHLVTALDRFLMGVVLLYFAYGIYLLFVRPERSSVEMGIPRWLHVEGIDQLKQTLAEVIIVILFVLFLRVALETFIAQGPDMSWSEMLKLLTLPVSIFLLAAALKLAELHPKPRTAARPPGLDGGQGGSAPPSPGGQSRSPESQ</sequence>
<evidence type="ECO:0000313" key="4">
    <source>
        <dbReference type="Proteomes" id="UP000295399"/>
    </source>
</evidence>
<dbReference type="Pfam" id="PF03350">
    <property type="entry name" value="UPF0114"/>
    <property type="match status" value="1"/>
</dbReference>
<feature type="compositionally biased region" description="Low complexity" evidence="1">
    <location>
        <begin position="197"/>
        <end position="206"/>
    </location>
</feature>
<keyword evidence="2" id="KW-1133">Transmembrane helix</keyword>
<feature type="transmembrane region" description="Helical" evidence="2">
    <location>
        <begin position="72"/>
        <end position="90"/>
    </location>
</feature>
<dbReference type="InterPro" id="IPR005134">
    <property type="entry name" value="UPF0114"/>
</dbReference>
<accession>A0A4R2PVN4</accession>
<evidence type="ECO:0000256" key="2">
    <source>
        <dbReference type="SAM" id="Phobius"/>
    </source>
</evidence>
<dbReference type="PANTHER" id="PTHR31721:SF4">
    <property type="entry name" value="OS06G0710300 PROTEIN"/>
    <property type="match status" value="1"/>
</dbReference>
<protein>
    <submittedName>
        <fullName evidence="3">Uncharacterized protein UPF0114</fullName>
    </submittedName>
</protein>
<feature type="region of interest" description="Disordered" evidence="1">
    <location>
        <begin position="175"/>
        <end position="206"/>
    </location>
</feature>
<feature type="transmembrane region" description="Helical" evidence="2">
    <location>
        <begin position="12"/>
        <end position="37"/>
    </location>
</feature>
<gene>
    <name evidence="3" type="ORF">EV659_101109</name>
</gene>
<comment type="caution">
    <text evidence="3">The sequence shown here is derived from an EMBL/GenBank/DDBJ whole genome shotgun (WGS) entry which is preliminary data.</text>
</comment>
<reference evidence="3 4" key="1">
    <citation type="submission" date="2019-03" db="EMBL/GenBank/DDBJ databases">
        <title>Genomic Encyclopedia of Type Strains, Phase IV (KMG-IV): sequencing the most valuable type-strain genomes for metagenomic binning, comparative biology and taxonomic classification.</title>
        <authorList>
            <person name="Goeker M."/>
        </authorList>
    </citation>
    <scope>NUCLEOTIDE SEQUENCE [LARGE SCALE GENOMIC DNA]</scope>
    <source>
        <strain evidence="3 4">DSM 2132</strain>
    </source>
</reference>
<evidence type="ECO:0000256" key="1">
    <source>
        <dbReference type="SAM" id="MobiDB-lite"/>
    </source>
</evidence>
<evidence type="ECO:0000313" key="3">
    <source>
        <dbReference type="EMBL" id="TCP38211.1"/>
    </source>
</evidence>
<dbReference type="PANTHER" id="PTHR31721">
    <property type="entry name" value="OS06G0710300 PROTEIN"/>
    <property type="match status" value="1"/>
</dbReference>
<dbReference type="InParanoid" id="A0A4R2PVN4"/>
<feature type="transmembrane region" description="Helical" evidence="2">
    <location>
        <begin position="150"/>
        <end position="169"/>
    </location>
</feature>
<dbReference type="Proteomes" id="UP000295399">
    <property type="component" value="Unassembled WGS sequence"/>
</dbReference>